<feature type="non-terminal residue" evidence="3">
    <location>
        <position position="365"/>
    </location>
</feature>
<reference evidence="3" key="1">
    <citation type="journal article" date="2023" name="Mol. Phylogenet. Evol.">
        <title>Genome-scale phylogeny and comparative genomics of the fungal order Sordariales.</title>
        <authorList>
            <person name="Hensen N."/>
            <person name="Bonometti L."/>
            <person name="Westerberg I."/>
            <person name="Brannstrom I.O."/>
            <person name="Guillou S."/>
            <person name="Cros-Aarteil S."/>
            <person name="Calhoun S."/>
            <person name="Haridas S."/>
            <person name="Kuo A."/>
            <person name="Mondo S."/>
            <person name="Pangilinan J."/>
            <person name="Riley R."/>
            <person name="LaButti K."/>
            <person name="Andreopoulos B."/>
            <person name="Lipzen A."/>
            <person name="Chen C."/>
            <person name="Yan M."/>
            <person name="Daum C."/>
            <person name="Ng V."/>
            <person name="Clum A."/>
            <person name="Steindorff A."/>
            <person name="Ohm R.A."/>
            <person name="Martin F."/>
            <person name="Silar P."/>
            <person name="Natvig D.O."/>
            <person name="Lalanne C."/>
            <person name="Gautier V."/>
            <person name="Ament-Velasquez S.L."/>
            <person name="Kruys A."/>
            <person name="Hutchinson M.I."/>
            <person name="Powell A.J."/>
            <person name="Barry K."/>
            <person name="Miller A.N."/>
            <person name="Grigoriev I.V."/>
            <person name="Debuchy R."/>
            <person name="Gladieux P."/>
            <person name="Hiltunen Thoren M."/>
            <person name="Johannesson H."/>
        </authorList>
    </citation>
    <scope>NUCLEOTIDE SEQUENCE</scope>
    <source>
        <strain evidence="3">CBS 118394</strain>
    </source>
</reference>
<dbReference type="PROSITE" id="PS50011">
    <property type="entry name" value="PROTEIN_KINASE_DOM"/>
    <property type="match status" value="1"/>
</dbReference>
<feature type="region of interest" description="Disordered" evidence="1">
    <location>
        <begin position="1"/>
        <end position="42"/>
    </location>
</feature>
<evidence type="ECO:0000256" key="1">
    <source>
        <dbReference type="SAM" id="MobiDB-lite"/>
    </source>
</evidence>
<evidence type="ECO:0000313" key="4">
    <source>
        <dbReference type="Proteomes" id="UP001283341"/>
    </source>
</evidence>
<dbReference type="InterPro" id="IPR011009">
    <property type="entry name" value="Kinase-like_dom_sf"/>
</dbReference>
<organism evidence="3 4">
    <name type="scientific">Apodospora peruviana</name>
    <dbReference type="NCBI Taxonomy" id="516989"/>
    <lineage>
        <taxon>Eukaryota</taxon>
        <taxon>Fungi</taxon>
        <taxon>Dikarya</taxon>
        <taxon>Ascomycota</taxon>
        <taxon>Pezizomycotina</taxon>
        <taxon>Sordariomycetes</taxon>
        <taxon>Sordariomycetidae</taxon>
        <taxon>Sordariales</taxon>
        <taxon>Lasiosphaeriaceae</taxon>
        <taxon>Apodospora</taxon>
    </lineage>
</organism>
<feature type="compositionally biased region" description="Basic and acidic residues" evidence="1">
    <location>
        <begin position="9"/>
        <end position="26"/>
    </location>
</feature>
<evidence type="ECO:0000313" key="3">
    <source>
        <dbReference type="EMBL" id="KAK3312779.1"/>
    </source>
</evidence>
<dbReference type="AlphaFoldDB" id="A0AAE0HUF3"/>
<reference evidence="3" key="2">
    <citation type="submission" date="2023-06" db="EMBL/GenBank/DDBJ databases">
        <authorList>
            <consortium name="Lawrence Berkeley National Laboratory"/>
            <person name="Haridas S."/>
            <person name="Hensen N."/>
            <person name="Bonometti L."/>
            <person name="Westerberg I."/>
            <person name="Brannstrom I.O."/>
            <person name="Guillou S."/>
            <person name="Cros-Aarteil S."/>
            <person name="Calhoun S."/>
            <person name="Kuo A."/>
            <person name="Mondo S."/>
            <person name="Pangilinan J."/>
            <person name="Riley R."/>
            <person name="Labutti K."/>
            <person name="Andreopoulos B."/>
            <person name="Lipzen A."/>
            <person name="Chen C."/>
            <person name="Yanf M."/>
            <person name="Daum C."/>
            <person name="Ng V."/>
            <person name="Clum A."/>
            <person name="Steindorff A."/>
            <person name="Ohm R."/>
            <person name="Martin F."/>
            <person name="Silar P."/>
            <person name="Natvig D."/>
            <person name="Lalanne C."/>
            <person name="Gautier V."/>
            <person name="Ament-Velasquez S.L."/>
            <person name="Kruys A."/>
            <person name="Hutchinson M.I."/>
            <person name="Powell A.J."/>
            <person name="Barry K."/>
            <person name="Miller A.N."/>
            <person name="Grigoriev I.V."/>
            <person name="Debuchy R."/>
            <person name="Gladieux P."/>
            <person name="Thoren M.H."/>
            <person name="Johannesson H."/>
        </authorList>
    </citation>
    <scope>NUCLEOTIDE SEQUENCE</scope>
    <source>
        <strain evidence="3">CBS 118394</strain>
    </source>
</reference>
<gene>
    <name evidence="3" type="ORF">B0H66DRAFT_504724</name>
</gene>
<dbReference type="Gene3D" id="1.10.510.10">
    <property type="entry name" value="Transferase(Phosphotransferase) domain 1"/>
    <property type="match status" value="1"/>
</dbReference>
<accession>A0AAE0HUF3</accession>
<keyword evidence="4" id="KW-1185">Reference proteome</keyword>
<feature type="domain" description="Protein kinase" evidence="2">
    <location>
        <begin position="1"/>
        <end position="338"/>
    </location>
</feature>
<name>A0AAE0HUF3_9PEZI</name>
<comment type="caution">
    <text evidence="3">The sequence shown here is derived from an EMBL/GenBank/DDBJ whole genome shotgun (WGS) entry which is preliminary data.</text>
</comment>
<dbReference type="GO" id="GO:0004672">
    <property type="term" value="F:protein kinase activity"/>
    <property type="evidence" value="ECO:0007669"/>
    <property type="project" value="InterPro"/>
</dbReference>
<dbReference type="Proteomes" id="UP001283341">
    <property type="component" value="Unassembled WGS sequence"/>
</dbReference>
<evidence type="ECO:0000259" key="2">
    <source>
        <dbReference type="PROSITE" id="PS50011"/>
    </source>
</evidence>
<proteinExistence type="predicted"/>
<dbReference type="InterPro" id="IPR000719">
    <property type="entry name" value="Prot_kinase_dom"/>
</dbReference>
<sequence length="365" mass="41449">MSRQIVLKNAERDKQSVNAHFEADNKAKKKQPRSNIGSSDDEFEGLTVLDRDQTMADIKMDTREELDTGGNVLFIEYMSRGRFDNYLCQTAIYRSDAFPTKVLWQIFDCLFRGIVGLAYPHAFQPPGSNPQTDVIAQVSETSAGLPVLTSYCPHETIIHFDIDPLNILVGDFDSNEHNISPIIKLADYGPVKVFSGRTTPRDAFQSWKVRSHGKTGPKPPEQFSEEWDYVNSTPQAAYQQTAGNYSWWTNLYQIALVMWSAITLCHVEYPPVAEEFNIDHPEGTTTKEWGYGDYLFDQKFSHIDHELRNVVALCLNYNPTRRPAMQMIEATIAKHLTPSPEDRFAQVWAARRFDGPSPPPPPKAE</sequence>
<dbReference type="SUPFAM" id="SSF56112">
    <property type="entry name" value="Protein kinase-like (PK-like)"/>
    <property type="match status" value="1"/>
</dbReference>
<protein>
    <recommendedName>
        <fullName evidence="2">Protein kinase domain-containing protein</fullName>
    </recommendedName>
</protein>
<dbReference type="EMBL" id="JAUEDM010000008">
    <property type="protein sequence ID" value="KAK3312779.1"/>
    <property type="molecule type" value="Genomic_DNA"/>
</dbReference>
<dbReference type="GO" id="GO:0005524">
    <property type="term" value="F:ATP binding"/>
    <property type="evidence" value="ECO:0007669"/>
    <property type="project" value="InterPro"/>
</dbReference>